<evidence type="ECO:0000313" key="2">
    <source>
        <dbReference type="Proteomes" id="UP000053989"/>
    </source>
</evidence>
<proteinExistence type="predicted"/>
<gene>
    <name evidence="1" type="ORF">SCLCIDRAFT_1132544</name>
</gene>
<accession>A0A0C2Z6C3</accession>
<reference evidence="1 2" key="1">
    <citation type="submission" date="2014-04" db="EMBL/GenBank/DDBJ databases">
        <authorList>
            <consortium name="DOE Joint Genome Institute"/>
            <person name="Kuo A."/>
            <person name="Kohler A."/>
            <person name="Nagy L.G."/>
            <person name="Floudas D."/>
            <person name="Copeland A."/>
            <person name="Barry K.W."/>
            <person name="Cichocki N."/>
            <person name="Veneault-Fourrey C."/>
            <person name="LaButti K."/>
            <person name="Lindquist E.A."/>
            <person name="Lipzen A."/>
            <person name="Lundell T."/>
            <person name="Morin E."/>
            <person name="Murat C."/>
            <person name="Sun H."/>
            <person name="Tunlid A."/>
            <person name="Henrissat B."/>
            <person name="Grigoriev I.V."/>
            <person name="Hibbett D.S."/>
            <person name="Martin F."/>
            <person name="Nordberg H.P."/>
            <person name="Cantor M.N."/>
            <person name="Hua S.X."/>
        </authorList>
    </citation>
    <scope>NUCLEOTIDE SEQUENCE [LARGE SCALE GENOMIC DNA]</scope>
    <source>
        <strain evidence="1 2">Foug A</strain>
    </source>
</reference>
<name>A0A0C2Z6C3_9AGAM</name>
<dbReference type="AlphaFoldDB" id="A0A0C2Z6C3"/>
<dbReference type="Proteomes" id="UP000053989">
    <property type="component" value="Unassembled WGS sequence"/>
</dbReference>
<evidence type="ECO:0000313" key="1">
    <source>
        <dbReference type="EMBL" id="KIM57543.1"/>
    </source>
</evidence>
<keyword evidence="2" id="KW-1185">Reference proteome</keyword>
<sequence length="113" mass="13005">MQAQAKQGPSPLLSSVRLGLVVRSGILKARSPTSSTNHHFLFEFQPLLCTTHDDTRLEHSLYRLLKTPHFLALGEGERKIGDVRPHPVCFRPFSCGQEIRFRMYLPRECRNYL</sequence>
<protein>
    <submittedName>
        <fullName evidence="1">Uncharacterized protein</fullName>
    </submittedName>
</protein>
<dbReference type="HOGENOM" id="CLU_2135041_0_0_1"/>
<organism evidence="1 2">
    <name type="scientific">Scleroderma citrinum Foug A</name>
    <dbReference type="NCBI Taxonomy" id="1036808"/>
    <lineage>
        <taxon>Eukaryota</taxon>
        <taxon>Fungi</taxon>
        <taxon>Dikarya</taxon>
        <taxon>Basidiomycota</taxon>
        <taxon>Agaricomycotina</taxon>
        <taxon>Agaricomycetes</taxon>
        <taxon>Agaricomycetidae</taxon>
        <taxon>Boletales</taxon>
        <taxon>Sclerodermatineae</taxon>
        <taxon>Sclerodermataceae</taxon>
        <taxon>Scleroderma</taxon>
    </lineage>
</organism>
<dbReference type="EMBL" id="KN822099">
    <property type="protein sequence ID" value="KIM57543.1"/>
    <property type="molecule type" value="Genomic_DNA"/>
</dbReference>
<reference evidence="2" key="2">
    <citation type="submission" date="2015-01" db="EMBL/GenBank/DDBJ databases">
        <title>Evolutionary Origins and Diversification of the Mycorrhizal Mutualists.</title>
        <authorList>
            <consortium name="DOE Joint Genome Institute"/>
            <consortium name="Mycorrhizal Genomics Consortium"/>
            <person name="Kohler A."/>
            <person name="Kuo A."/>
            <person name="Nagy L.G."/>
            <person name="Floudas D."/>
            <person name="Copeland A."/>
            <person name="Barry K.W."/>
            <person name="Cichocki N."/>
            <person name="Veneault-Fourrey C."/>
            <person name="LaButti K."/>
            <person name="Lindquist E.A."/>
            <person name="Lipzen A."/>
            <person name="Lundell T."/>
            <person name="Morin E."/>
            <person name="Murat C."/>
            <person name="Riley R."/>
            <person name="Ohm R."/>
            <person name="Sun H."/>
            <person name="Tunlid A."/>
            <person name="Henrissat B."/>
            <person name="Grigoriev I.V."/>
            <person name="Hibbett D.S."/>
            <person name="Martin F."/>
        </authorList>
    </citation>
    <scope>NUCLEOTIDE SEQUENCE [LARGE SCALE GENOMIC DNA]</scope>
    <source>
        <strain evidence="2">Foug A</strain>
    </source>
</reference>
<dbReference type="InParanoid" id="A0A0C2Z6C3"/>